<name>A0ABW8ZJM2_9BURK</name>
<comment type="caution">
    <text evidence="1">The sequence shown here is derived from an EMBL/GenBank/DDBJ whole genome shotgun (WGS) entry which is preliminary data.</text>
</comment>
<evidence type="ECO:0000313" key="2">
    <source>
        <dbReference type="Proteomes" id="UP001629249"/>
    </source>
</evidence>
<dbReference type="SMART" id="SM01236">
    <property type="entry name" value="Haem_oxygenase_2"/>
    <property type="match status" value="1"/>
</dbReference>
<evidence type="ECO:0000313" key="1">
    <source>
        <dbReference type="EMBL" id="MFL9883166.1"/>
    </source>
</evidence>
<dbReference type="RefSeq" id="WP_408326729.1">
    <property type="nucleotide sequence ID" value="NZ_JAQQFH010000002.1"/>
</dbReference>
<dbReference type="Pfam" id="PF14518">
    <property type="entry name" value="Haem_oxygenas_2"/>
    <property type="match status" value="1"/>
</dbReference>
<keyword evidence="2" id="KW-1185">Reference proteome</keyword>
<dbReference type="EMBL" id="JAQQFN010000005">
    <property type="protein sequence ID" value="MFL9883166.1"/>
    <property type="molecule type" value="Genomic_DNA"/>
</dbReference>
<proteinExistence type="predicted"/>
<reference evidence="1 2" key="1">
    <citation type="journal article" date="2024" name="Chem. Sci.">
        <title>Discovery of megapolipeptins by genome mining of a Burkholderiales bacteria collection.</title>
        <authorList>
            <person name="Paulo B.S."/>
            <person name="Recchia M.J.J."/>
            <person name="Lee S."/>
            <person name="Fergusson C.H."/>
            <person name="Romanowski S.B."/>
            <person name="Hernandez A."/>
            <person name="Krull N."/>
            <person name="Liu D.Y."/>
            <person name="Cavanagh H."/>
            <person name="Bos A."/>
            <person name="Gray C.A."/>
            <person name="Murphy B.T."/>
            <person name="Linington R.G."/>
            <person name="Eustaquio A.S."/>
        </authorList>
    </citation>
    <scope>NUCLEOTIDE SEQUENCE [LARGE SCALE GENOMIC DNA]</scope>
    <source>
        <strain evidence="1 2">RL16-012-BIC-B</strain>
    </source>
</reference>
<accession>A0ABW8ZJM2</accession>
<dbReference type="Gene3D" id="1.20.910.10">
    <property type="entry name" value="Heme oxygenase-like"/>
    <property type="match status" value="1"/>
</dbReference>
<dbReference type="InterPro" id="IPR016084">
    <property type="entry name" value="Haem_Oase-like_multi-hlx"/>
</dbReference>
<organism evidence="1 2">
    <name type="scientific">Paraburkholderia agricolaris</name>
    <dbReference type="NCBI Taxonomy" id="2152888"/>
    <lineage>
        <taxon>Bacteria</taxon>
        <taxon>Pseudomonadati</taxon>
        <taxon>Pseudomonadota</taxon>
        <taxon>Betaproteobacteria</taxon>
        <taxon>Burkholderiales</taxon>
        <taxon>Burkholderiaceae</taxon>
        <taxon>Paraburkholderia</taxon>
    </lineage>
</organism>
<protein>
    <submittedName>
        <fullName evidence="1">Iron-containing redox enzyme family protein</fullName>
    </submittedName>
</protein>
<dbReference type="SUPFAM" id="SSF48613">
    <property type="entry name" value="Heme oxygenase-like"/>
    <property type="match status" value="1"/>
</dbReference>
<dbReference type="Proteomes" id="UP001629249">
    <property type="component" value="Unassembled WGS sequence"/>
</dbReference>
<sequence length="277" mass="31031">MDAAQCAMSQRLLFEHHGAAFEPTRVIAFTAYESCWVEKLVASLPPAPSIRSFNDFQRTLRALIEYDAARPSPSERFLEQEASREQFKMIVDQFAVDGLTEAQAFLAILPRLPLRAQAAVQRILIDEFGCGNVDMMHTQLYCNLLQELGSPIDLDAFVASALDPVFEFVNIFHWMTKRAAQVDYFLGALAWFEGVVPSLFGPYLAACKRLGIRAHQYYSEHVHIDVFHARSALLAMTETARAMPFDYQQAWTGVRLAHATAGRAFEAAVSLARDHAA</sequence>
<gene>
    <name evidence="1" type="ORF">PQR66_09030</name>
</gene>